<accession>A0A1H8UDX6</accession>
<keyword evidence="1 3" id="KW-0456">Lyase</keyword>
<keyword evidence="7" id="KW-1185">Reference proteome</keyword>
<dbReference type="Pfam" id="PF00701">
    <property type="entry name" value="DHDPS"/>
    <property type="match status" value="1"/>
</dbReference>
<evidence type="ECO:0000256" key="5">
    <source>
        <dbReference type="PIRSR" id="PIRSR001365-2"/>
    </source>
</evidence>
<dbReference type="OrthoDB" id="3175637at2"/>
<dbReference type="PANTHER" id="PTHR42849">
    <property type="entry name" value="N-ACETYLNEURAMINATE LYASE"/>
    <property type="match status" value="1"/>
</dbReference>
<dbReference type="Proteomes" id="UP000198582">
    <property type="component" value="Unassembled WGS sequence"/>
</dbReference>
<protein>
    <submittedName>
        <fullName evidence="6">4-hydroxy-tetrahydrodipicolinate synthase</fullName>
    </submittedName>
</protein>
<dbReference type="SUPFAM" id="SSF51569">
    <property type="entry name" value="Aldolase"/>
    <property type="match status" value="1"/>
</dbReference>
<dbReference type="Gene3D" id="3.20.20.70">
    <property type="entry name" value="Aldolase class I"/>
    <property type="match status" value="1"/>
</dbReference>
<dbReference type="PRINTS" id="PR00146">
    <property type="entry name" value="DHPICSNTHASE"/>
</dbReference>
<evidence type="ECO:0000256" key="2">
    <source>
        <dbReference type="ARBA" id="ARBA00023270"/>
    </source>
</evidence>
<sequence length="309" mass="33190">MTAKKFAGIIPPLCTPFADDFTVDTESLRRHIEFQLDAGVHGVFVLGSSGEVAFIPDAQRRVVIETAVDQVAGRVPVLAGCIDMTTQRVAEHVKTAEAAGADAVVITAPYYTRTHVAEVDRHFRLLHERTALPIFAYDIPVAVHTKLDRNLVLDLAEAGVLAGLKDSSGDEAGFRFVLKGRRERGLDQFSVFTGSELLVDAALALGADGAVPGLGNVDPVGFVLIYDHCRSGNPLAARREQERLLTLFGIVDVAPPSRMGRGSAALGAFKAAMKMRGFIDNAVTAPPQLPLNDDELLRIKEKLAETGLL</sequence>
<dbReference type="PANTHER" id="PTHR42849:SF1">
    <property type="entry name" value="N-ACETYLNEURAMINATE LYASE"/>
    <property type="match status" value="1"/>
</dbReference>
<dbReference type="EMBL" id="FOEF01000003">
    <property type="protein sequence ID" value="SEP01430.1"/>
    <property type="molecule type" value="Genomic_DNA"/>
</dbReference>
<evidence type="ECO:0000313" key="7">
    <source>
        <dbReference type="Proteomes" id="UP000198582"/>
    </source>
</evidence>
<proteinExistence type="inferred from homology"/>
<name>A0A1H8UDX6_9PSEU</name>
<evidence type="ECO:0000313" key="6">
    <source>
        <dbReference type="EMBL" id="SEP01430.1"/>
    </source>
</evidence>
<keyword evidence="2" id="KW-0704">Schiff base</keyword>
<dbReference type="PIRSF" id="PIRSF001365">
    <property type="entry name" value="DHDPS"/>
    <property type="match status" value="1"/>
</dbReference>
<dbReference type="GO" id="GO:0005829">
    <property type="term" value="C:cytosol"/>
    <property type="evidence" value="ECO:0007669"/>
    <property type="project" value="TreeGrafter"/>
</dbReference>
<dbReference type="GO" id="GO:0008747">
    <property type="term" value="F:N-acetylneuraminate lyase activity"/>
    <property type="evidence" value="ECO:0007669"/>
    <property type="project" value="TreeGrafter"/>
</dbReference>
<comment type="similarity">
    <text evidence="3">Belongs to the DapA family.</text>
</comment>
<dbReference type="PROSITE" id="PS00666">
    <property type="entry name" value="DHDPS_2"/>
    <property type="match status" value="1"/>
</dbReference>
<evidence type="ECO:0000256" key="4">
    <source>
        <dbReference type="PIRSR" id="PIRSR001365-1"/>
    </source>
</evidence>
<dbReference type="InterPro" id="IPR020625">
    <property type="entry name" value="Schiff_base-form_aldolases_AS"/>
</dbReference>
<reference evidence="6 7" key="1">
    <citation type="submission" date="2016-10" db="EMBL/GenBank/DDBJ databases">
        <authorList>
            <person name="de Groot N.N."/>
        </authorList>
    </citation>
    <scope>NUCLEOTIDE SEQUENCE [LARGE SCALE GENOMIC DNA]</scope>
    <source>
        <strain evidence="6 7">DSM 44993</strain>
    </source>
</reference>
<feature type="active site" description="Schiff-base intermediate with substrate" evidence="4">
    <location>
        <position position="165"/>
    </location>
</feature>
<evidence type="ECO:0000256" key="1">
    <source>
        <dbReference type="ARBA" id="ARBA00023239"/>
    </source>
</evidence>
<dbReference type="GO" id="GO:0019262">
    <property type="term" value="P:N-acetylneuraminate catabolic process"/>
    <property type="evidence" value="ECO:0007669"/>
    <property type="project" value="TreeGrafter"/>
</dbReference>
<dbReference type="SMART" id="SM01130">
    <property type="entry name" value="DHDPS"/>
    <property type="match status" value="1"/>
</dbReference>
<dbReference type="STRING" id="394193.SAMN04489732_103222"/>
<feature type="active site" description="Proton donor/acceptor" evidence="4">
    <location>
        <position position="137"/>
    </location>
</feature>
<dbReference type="InterPro" id="IPR013785">
    <property type="entry name" value="Aldolase_TIM"/>
</dbReference>
<evidence type="ECO:0000256" key="3">
    <source>
        <dbReference type="PIRNR" id="PIRNR001365"/>
    </source>
</evidence>
<dbReference type="InterPro" id="IPR002220">
    <property type="entry name" value="DapA-like"/>
</dbReference>
<gene>
    <name evidence="6" type="ORF">SAMN04489732_103222</name>
</gene>
<dbReference type="AlphaFoldDB" id="A0A1H8UDX6"/>
<organism evidence="6 7">
    <name type="scientific">Amycolatopsis saalfeldensis</name>
    <dbReference type="NCBI Taxonomy" id="394193"/>
    <lineage>
        <taxon>Bacteria</taxon>
        <taxon>Bacillati</taxon>
        <taxon>Actinomycetota</taxon>
        <taxon>Actinomycetes</taxon>
        <taxon>Pseudonocardiales</taxon>
        <taxon>Pseudonocardiaceae</taxon>
        <taxon>Amycolatopsis</taxon>
    </lineage>
</organism>
<feature type="binding site" evidence="5">
    <location>
        <position position="211"/>
    </location>
    <ligand>
        <name>pyruvate</name>
        <dbReference type="ChEBI" id="CHEBI:15361"/>
    </ligand>
</feature>
<dbReference type="CDD" id="cd00408">
    <property type="entry name" value="DHDPS-like"/>
    <property type="match status" value="1"/>
</dbReference>
<dbReference type="RefSeq" id="WP_091615229.1">
    <property type="nucleotide sequence ID" value="NZ_FOEF01000003.1"/>
</dbReference>